<sequence length="562" mass="64951">MFRMSPWRNAPQRVAQYAHRALFEYDVLMMIFDMLDLQDKRDQQTCAHSALVCRAWTEPASRVLWSSRVRWGNRGEWWLGDLCRIILHDEPDSRIRSVNAYVRAWIKWKCSALRRNGAQRQSMLRCGPRIRRLHVDQTFFMRLLSRDDLMLLRRVLCVSGGRTFLPALLSLYWIEEPVTKGLLLRLIPSSLEDLRLYLHWETSPKQVQRLFVELSRSAPSLRRMRIYVSRRELLQLEALLNISSMRELLLEGHIDVDPTELIKILSTIPLVSFKADLRDFTTLTERIDTGSLKDLDVVGTYTDLTALLTHLRAPNLVDLSLKTVQVVDAHFEPRSAAVRRLSRVLLKFVGSLRSLRLHYTVPDSEYRSTKVQRTSPMGQVVPDVLAPLLGLDLERFMLRSEVPEVVVTNEMILHMAQSWPMIRSLSFTTALYKQNARRAATPAALVHLARYCPKLEFVCMHSLDTVAFDPPPSEPLRALNFNHPLRTLQVSCSAYSARCLGDREAWRTAEFLDSPFPNLTVEAPNNGFPDNWCRVWKALQSIQADRRAGREPRLSTFMLNLH</sequence>
<dbReference type="AlphaFoldDB" id="A0A5C2SHJ7"/>
<dbReference type="EMBL" id="ML122264">
    <property type="protein sequence ID" value="RPD60826.1"/>
    <property type="molecule type" value="Genomic_DNA"/>
</dbReference>
<dbReference type="Proteomes" id="UP000313359">
    <property type="component" value="Unassembled WGS sequence"/>
</dbReference>
<evidence type="ECO:0008006" key="3">
    <source>
        <dbReference type="Google" id="ProtNLM"/>
    </source>
</evidence>
<dbReference type="Gene3D" id="3.80.10.10">
    <property type="entry name" value="Ribonuclease Inhibitor"/>
    <property type="match status" value="1"/>
</dbReference>
<evidence type="ECO:0000313" key="1">
    <source>
        <dbReference type="EMBL" id="RPD60826.1"/>
    </source>
</evidence>
<dbReference type="STRING" id="1328759.A0A5C2SHJ7"/>
<name>A0A5C2SHJ7_9APHY</name>
<protein>
    <recommendedName>
        <fullName evidence="3">F-box domain-containing protein</fullName>
    </recommendedName>
</protein>
<dbReference type="OrthoDB" id="2752977at2759"/>
<accession>A0A5C2SHJ7</accession>
<reference evidence="1" key="1">
    <citation type="journal article" date="2018" name="Genome Biol. Evol.">
        <title>Genomics and development of Lentinus tigrinus, a white-rot wood-decaying mushroom with dimorphic fruiting bodies.</title>
        <authorList>
            <person name="Wu B."/>
            <person name="Xu Z."/>
            <person name="Knudson A."/>
            <person name="Carlson A."/>
            <person name="Chen N."/>
            <person name="Kovaka S."/>
            <person name="LaButti K."/>
            <person name="Lipzen A."/>
            <person name="Pennachio C."/>
            <person name="Riley R."/>
            <person name="Schakwitz W."/>
            <person name="Umezawa K."/>
            <person name="Ohm R.A."/>
            <person name="Grigoriev I.V."/>
            <person name="Nagy L.G."/>
            <person name="Gibbons J."/>
            <person name="Hibbett D."/>
        </authorList>
    </citation>
    <scope>NUCLEOTIDE SEQUENCE [LARGE SCALE GENOMIC DNA]</scope>
    <source>
        <strain evidence="1">ALCF2SS1-6</strain>
    </source>
</reference>
<keyword evidence="2" id="KW-1185">Reference proteome</keyword>
<gene>
    <name evidence="1" type="ORF">L227DRAFT_85029</name>
</gene>
<proteinExistence type="predicted"/>
<dbReference type="InterPro" id="IPR032675">
    <property type="entry name" value="LRR_dom_sf"/>
</dbReference>
<organism evidence="1 2">
    <name type="scientific">Lentinus tigrinus ALCF2SS1-6</name>
    <dbReference type="NCBI Taxonomy" id="1328759"/>
    <lineage>
        <taxon>Eukaryota</taxon>
        <taxon>Fungi</taxon>
        <taxon>Dikarya</taxon>
        <taxon>Basidiomycota</taxon>
        <taxon>Agaricomycotina</taxon>
        <taxon>Agaricomycetes</taxon>
        <taxon>Polyporales</taxon>
        <taxon>Polyporaceae</taxon>
        <taxon>Lentinus</taxon>
    </lineage>
</organism>
<evidence type="ECO:0000313" key="2">
    <source>
        <dbReference type="Proteomes" id="UP000313359"/>
    </source>
</evidence>